<dbReference type="InterPro" id="IPR013625">
    <property type="entry name" value="PTB"/>
</dbReference>
<evidence type="ECO:0000256" key="2">
    <source>
        <dbReference type="ARBA" id="ARBA00007881"/>
    </source>
</evidence>
<dbReference type="InterPro" id="IPR006020">
    <property type="entry name" value="PTB/PI_dom"/>
</dbReference>
<dbReference type="PANTHER" id="PTHR45734">
    <property type="entry name" value="TENSIN"/>
    <property type="match status" value="1"/>
</dbReference>
<accession>A0A6P9BK76</accession>
<dbReference type="PANTHER" id="PTHR45734:SF6">
    <property type="entry name" value="TENSIN-4"/>
    <property type="match status" value="1"/>
</dbReference>
<keyword evidence="7" id="KW-1185">Reference proteome</keyword>
<dbReference type="KEGG" id="pgut:117664639"/>
<feature type="region of interest" description="Disordered" evidence="5">
    <location>
        <begin position="137"/>
        <end position="197"/>
    </location>
</feature>
<feature type="compositionally biased region" description="Low complexity" evidence="5">
    <location>
        <begin position="174"/>
        <end position="191"/>
    </location>
</feature>
<feature type="compositionally biased region" description="Polar residues" evidence="5">
    <location>
        <begin position="137"/>
        <end position="148"/>
    </location>
</feature>
<feature type="region of interest" description="Disordered" evidence="5">
    <location>
        <begin position="274"/>
        <end position="365"/>
    </location>
</feature>
<dbReference type="OrthoDB" id="6273691at2759"/>
<comment type="subcellular location">
    <subcellularLocation>
        <location evidence="1">Cell junction</location>
        <location evidence="1">Focal adhesion</location>
    </subcellularLocation>
</comment>
<dbReference type="Pfam" id="PF08416">
    <property type="entry name" value="PTB"/>
    <property type="match status" value="1"/>
</dbReference>
<keyword evidence="3 4" id="KW-0727">SH2 domain</keyword>
<feature type="compositionally biased region" description="Basic and acidic residues" evidence="5">
    <location>
        <begin position="150"/>
        <end position="161"/>
    </location>
</feature>
<comment type="similarity">
    <text evidence="2">Belongs to the PTEN phosphatase protein family.</text>
</comment>
<evidence type="ECO:0000259" key="6">
    <source>
        <dbReference type="PROSITE" id="PS50001"/>
    </source>
</evidence>
<feature type="compositionally biased region" description="Polar residues" evidence="5">
    <location>
        <begin position="276"/>
        <end position="285"/>
    </location>
</feature>
<dbReference type="Pfam" id="PF00017">
    <property type="entry name" value="SH2"/>
    <property type="match status" value="1"/>
</dbReference>
<feature type="compositionally biased region" description="Polar residues" evidence="5">
    <location>
        <begin position="305"/>
        <end position="332"/>
    </location>
</feature>
<dbReference type="AlphaFoldDB" id="A0A6P9BK76"/>
<dbReference type="Gene3D" id="3.30.505.10">
    <property type="entry name" value="SH2 domain"/>
    <property type="match status" value="1"/>
</dbReference>
<feature type="compositionally biased region" description="Polar residues" evidence="5">
    <location>
        <begin position="338"/>
        <end position="365"/>
    </location>
</feature>
<dbReference type="CDD" id="cd01213">
    <property type="entry name" value="PTB_tensin"/>
    <property type="match status" value="1"/>
</dbReference>
<reference evidence="8" key="1">
    <citation type="submission" date="2025-08" db="UniProtKB">
        <authorList>
            <consortium name="RefSeq"/>
        </authorList>
    </citation>
    <scope>IDENTIFICATION</scope>
    <source>
        <tissue evidence="8">Blood</tissue>
    </source>
</reference>
<feature type="domain" description="SH2" evidence="6">
    <location>
        <begin position="453"/>
        <end position="565"/>
    </location>
</feature>
<feature type="region of interest" description="Disordered" evidence="5">
    <location>
        <begin position="78"/>
        <end position="103"/>
    </location>
</feature>
<dbReference type="SUPFAM" id="SSF50729">
    <property type="entry name" value="PH domain-like"/>
    <property type="match status" value="1"/>
</dbReference>
<feature type="compositionally biased region" description="Low complexity" evidence="5">
    <location>
        <begin position="286"/>
        <end position="300"/>
    </location>
</feature>
<organism evidence="7 8">
    <name type="scientific">Pantherophis guttatus</name>
    <name type="common">Corn snake</name>
    <name type="synonym">Elaphe guttata</name>
    <dbReference type="NCBI Taxonomy" id="94885"/>
    <lineage>
        <taxon>Eukaryota</taxon>
        <taxon>Metazoa</taxon>
        <taxon>Chordata</taxon>
        <taxon>Craniata</taxon>
        <taxon>Vertebrata</taxon>
        <taxon>Euteleostomi</taxon>
        <taxon>Lepidosauria</taxon>
        <taxon>Squamata</taxon>
        <taxon>Bifurcata</taxon>
        <taxon>Unidentata</taxon>
        <taxon>Episquamata</taxon>
        <taxon>Toxicofera</taxon>
        <taxon>Serpentes</taxon>
        <taxon>Colubroidea</taxon>
        <taxon>Colubridae</taxon>
        <taxon>Colubrinae</taxon>
        <taxon>Pantherophis</taxon>
    </lineage>
</organism>
<evidence type="ECO:0000256" key="1">
    <source>
        <dbReference type="ARBA" id="ARBA00004246"/>
    </source>
</evidence>
<dbReference type="CTD" id="84951"/>
<evidence type="ECO:0000313" key="7">
    <source>
        <dbReference type="Proteomes" id="UP001652622"/>
    </source>
</evidence>
<evidence type="ECO:0000256" key="5">
    <source>
        <dbReference type="SAM" id="MobiDB-lite"/>
    </source>
</evidence>
<dbReference type="SUPFAM" id="SSF55550">
    <property type="entry name" value="SH2 domain"/>
    <property type="match status" value="1"/>
</dbReference>
<dbReference type="InterPro" id="IPR033929">
    <property type="entry name" value="Tensin_PTB"/>
</dbReference>
<feature type="region of interest" description="Disordered" evidence="5">
    <location>
        <begin position="393"/>
        <end position="413"/>
    </location>
</feature>
<dbReference type="GeneID" id="117664639"/>
<gene>
    <name evidence="8" type="primary">TNS4</name>
</gene>
<dbReference type="InterPro" id="IPR036860">
    <property type="entry name" value="SH2_dom_sf"/>
</dbReference>
<proteinExistence type="inferred from homology"/>
<protein>
    <submittedName>
        <fullName evidence="8">Tensin-4 isoform X1</fullName>
    </submittedName>
</protein>
<dbReference type="SMART" id="SM00252">
    <property type="entry name" value="SH2"/>
    <property type="match status" value="1"/>
</dbReference>
<dbReference type="SMART" id="SM00462">
    <property type="entry name" value="PTB"/>
    <property type="match status" value="1"/>
</dbReference>
<name>A0A6P9BK76_PANGU</name>
<dbReference type="Gene3D" id="2.30.29.30">
    <property type="entry name" value="Pleckstrin-homology domain (PH domain)/Phosphotyrosine-binding domain (PTB)"/>
    <property type="match status" value="1"/>
</dbReference>
<dbReference type="InterPro" id="IPR011993">
    <property type="entry name" value="PH-like_dom_sf"/>
</dbReference>
<feature type="compositionally biased region" description="Basic and acidic residues" evidence="5">
    <location>
        <begin position="83"/>
        <end position="95"/>
    </location>
</feature>
<dbReference type="RefSeq" id="XP_034271651.1">
    <property type="nucleotide sequence ID" value="XM_034415760.2"/>
</dbReference>
<evidence type="ECO:0000256" key="4">
    <source>
        <dbReference type="PROSITE-ProRule" id="PRU00191"/>
    </source>
</evidence>
<evidence type="ECO:0000313" key="8">
    <source>
        <dbReference type="RefSeq" id="XP_034271651.1"/>
    </source>
</evidence>
<dbReference type="InterPro" id="IPR000980">
    <property type="entry name" value="SH2"/>
</dbReference>
<dbReference type="InterPro" id="IPR051484">
    <property type="entry name" value="Tensin_PTEN_phosphatase"/>
</dbReference>
<sequence length="720" mass="78685">MSKVIPNHVVRVGQTVCISPKEEHACLQHPNDGLSCHTLPMQCFYYTVEGWDRKNLLAQTQGCSPPNKSVKSTAIVTPVPSQHPEDKHQQEKSTEPNEDSYPASPTLDISIENLNRLILEIDPTFKPLQQLTQADSPLQAVPQSNTSVVAKHEHDTSDIKYIEMSPSKTKYQESWQSSRSPSSTPFSVSSPNRGHLFPRGGNLGYNCDAVGNISGSAQHFSPTGRQSPTCIQVSESISIPQRDQKNFASYGSNSSLASSPGILQLRRMAQRCSEASMLSTSPGSDTSYIFGSSSSQSLSNHESDTPLTRSIGSPSSVESLTGSYVTSNSPGSSYPRATCSQKQNSPLTQPYQKGQTHTYTHSLSSVTNSPLPIPIVLINGLPEESVTATQLSRGCSSSFKDKMPKTNSSSFSGVNGLNNSYSDNSGSSTSSLDGYSKEAQTTMKFVMDTSKYWFKPSITRDQAIQLLMDEPPGTFIMRDSTSYPGSFGLALKVFSNKAGTQNSCFELQKGEDAGNHIRHFLIESSPKGVHLKGTEEEPYFGSLSAFVYQHTIMPLALPCKLIIPSQAFLSDENPVLGSEAALPLSQKTAVCNLLYLHSVTMETLTGKAAVQKAVSSTFEQEILPTPTIVHFKVTALGITLTDIQRKIFFRRHYPLATISFCDMDPENRKWQKFSKTSRIFGVVSKSPADSENICHLFAEYDAVHPASHVVDFIQKLLLDV</sequence>
<dbReference type="Proteomes" id="UP001652622">
    <property type="component" value="Unplaced"/>
</dbReference>
<dbReference type="GO" id="GO:0005925">
    <property type="term" value="C:focal adhesion"/>
    <property type="evidence" value="ECO:0007669"/>
    <property type="project" value="UniProtKB-SubCell"/>
</dbReference>
<dbReference type="OMA" id="SQPSMKF"/>
<evidence type="ECO:0000256" key="3">
    <source>
        <dbReference type="ARBA" id="ARBA00022999"/>
    </source>
</evidence>
<dbReference type="PROSITE" id="PS50001">
    <property type="entry name" value="SH2"/>
    <property type="match status" value="1"/>
</dbReference>